<comment type="caution">
    <text evidence="2">The sequence shown here is derived from an EMBL/GenBank/DDBJ whole genome shotgun (WGS) entry which is preliminary data.</text>
</comment>
<dbReference type="AlphaFoldDB" id="A0A4S8IJF6"/>
<organism evidence="2 3">
    <name type="scientific">Musa balbisiana</name>
    <name type="common">Banana</name>
    <dbReference type="NCBI Taxonomy" id="52838"/>
    <lineage>
        <taxon>Eukaryota</taxon>
        <taxon>Viridiplantae</taxon>
        <taxon>Streptophyta</taxon>
        <taxon>Embryophyta</taxon>
        <taxon>Tracheophyta</taxon>
        <taxon>Spermatophyta</taxon>
        <taxon>Magnoliopsida</taxon>
        <taxon>Liliopsida</taxon>
        <taxon>Zingiberales</taxon>
        <taxon>Musaceae</taxon>
        <taxon>Musa</taxon>
    </lineage>
</organism>
<evidence type="ECO:0008006" key="4">
    <source>
        <dbReference type="Google" id="ProtNLM"/>
    </source>
</evidence>
<dbReference type="EMBL" id="PYDT01000010">
    <property type="protein sequence ID" value="THU48503.1"/>
    <property type="molecule type" value="Genomic_DNA"/>
</dbReference>
<keyword evidence="3" id="KW-1185">Reference proteome</keyword>
<name>A0A4S8IJF6_MUSBA</name>
<sequence>MGCIKATLQARELELQSHQVLRQRGRMFWRRKEKDAAAAYERLAGARDECVEGKVPRGHVPVLVGEDDGPVQRFVVNVRLFRDPCMAALLDLSAQQLGHHQQGVLRIPCDVDRFRRIIDMISKTR</sequence>
<proteinExistence type="inferred from homology"/>
<dbReference type="GO" id="GO:0009733">
    <property type="term" value="P:response to auxin"/>
    <property type="evidence" value="ECO:0007669"/>
    <property type="project" value="InterPro"/>
</dbReference>
<dbReference type="PANTHER" id="PTHR31374">
    <property type="entry name" value="AUXIN-INDUCED PROTEIN-LIKE-RELATED"/>
    <property type="match status" value="1"/>
</dbReference>
<evidence type="ECO:0000313" key="2">
    <source>
        <dbReference type="EMBL" id="THU48503.1"/>
    </source>
</evidence>
<gene>
    <name evidence="2" type="ORF">C4D60_Mb09t26940</name>
</gene>
<dbReference type="Proteomes" id="UP000317650">
    <property type="component" value="Chromosome 9"/>
</dbReference>
<evidence type="ECO:0000256" key="1">
    <source>
        <dbReference type="ARBA" id="ARBA00006974"/>
    </source>
</evidence>
<dbReference type="InterPro" id="IPR003676">
    <property type="entry name" value="SAUR_fam"/>
</dbReference>
<dbReference type="Pfam" id="PF02519">
    <property type="entry name" value="Auxin_inducible"/>
    <property type="match status" value="1"/>
</dbReference>
<evidence type="ECO:0000313" key="3">
    <source>
        <dbReference type="Proteomes" id="UP000317650"/>
    </source>
</evidence>
<accession>A0A4S8IJF6</accession>
<dbReference type="PANTHER" id="PTHR31374:SF413">
    <property type="entry name" value="AUXIN RESPONSIVE PROTEIN"/>
    <property type="match status" value="1"/>
</dbReference>
<protein>
    <recommendedName>
        <fullName evidence="4">Auxin-responsive protein</fullName>
    </recommendedName>
</protein>
<comment type="similarity">
    <text evidence="1">Belongs to the ARG7 family.</text>
</comment>
<reference evidence="2 3" key="1">
    <citation type="journal article" date="2019" name="Nat. Plants">
        <title>Genome sequencing of Musa balbisiana reveals subgenome evolution and function divergence in polyploid bananas.</title>
        <authorList>
            <person name="Yao X."/>
        </authorList>
    </citation>
    <scope>NUCLEOTIDE SEQUENCE [LARGE SCALE GENOMIC DNA]</scope>
    <source>
        <strain evidence="3">cv. DH-PKW</strain>
        <tissue evidence="2">Leaves</tissue>
    </source>
</reference>